<evidence type="ECO:0000313" key="5">
    <source>
        <dbReference type="EMBL" id="KAK8931177.1"/>
    </source>
</evidence>
<sequence>MGVKIRKPLDKDIYKDGGIFKKIFEREKWENPKDHDEVLVKYEASLEDGALVSKVDEAKAIKTMKKGEKVLLIVKPQYAFGENGRPASGGEGVVPPNATLLIEL</sequence>
<gene>
    <name evidence="5" type="primary">FKBP62</name>
    <name evidence="5" type="ORF">KSP39_PZI016073</name>
</gene>
<dbReference type="InterPro" id="IPR050754">
    <property type="entry name" value="FKBP4/5/8-like"/>
</dbReference>
<feature type="domain" description="PPIase FKBP-type" evidence="4">
    <location>
        <begin position="1"/>
        <end position="104"/>
    </location>
</feature>
<comment type="caution">
    <text evidence="5">The sequence shown here is derived from an EMBL/GenBank/DDBJ whole genome shotgun (WGS) entry which is preliminary data.</text>
</comment>
<evidence type="ECO:0000256" key="1">
    <source>
        <dbReference type="ARBA" id="ARBA00022737"/>
    </source>
</evidence>
<dbReference type="PANTHER" id="PTHR46512">
    <property type="entry name" value="PEPTIDYLPROLYL ISOMERASE"/>
    <property type="match status" value="1"/>
</dbReference>
<dbReference type="Pfam" id="PF00254">
    <property type="entry name" value="FKBP_C"/>
    <property type="match status" value="1"/>
</dbReference>
<keyword evidence="2" id="KW-0802">TPR repeat</keyword>
<dbReference type="InterPro" id="IPR046357">
    <property type="entry name" value="PPIase_dom_sf"/>
</dbReference>
<keyword evidence="3" id="KW-0697">Rotamase</keyword>
<proteinExistence type="predicted"/>
<reference evidence="5 6" key="1">
    <citation type="journal article" date="2022" name="Nat. Plants">
        <title>Genomes of leafy and leafless Platanthera orchids illuminate the evolution of mycoheterotrophy.</title>
        <authorList>
            <person name="Li M.H."/>
            <person name="Liu K.W."/>
            <person name="Li Z."/>
            <person name="Lu H.C."/>
            <person name="Ye Q.L."/>
            <person name="Zhang D."/>
            <person name="Wang J.Y."/>
            <person name="Li Y.F."/>
            <person name="Zhong Z.M."/>
            <person name="Liu X."/>
            <person name="Yu X."/>
            <person name="Liu D.K."/>
            <person name="Tu X.D."/>
            <person name="Liu B."/>
            <person name="Hao Y."/>
            <person name="Liao X.Y."/>
            <person name="Jiang Y.T."/>
            <person name="Sun W.H."/>
            <person name="Chen J."/>
            <person name="Chen Y.Q."/>
            <person name="Ai Y."/>
            <person name="Zhai J.W."/>
            <person name="Wu S.S."/>
            <person name="Zhou Z."/>
            <person name="Hsiao Y.Y."/>
            <person name="Wu W.L."/>
            <person name="Chen Y.Y."/>
            <person name="Lin Y.F."/>
            <person name="Hsu J.L."/>
            <person name="Li C.Y."/>
            <person name="Wang Z.W."/>
            <person name="Zhao X."/>
            <person name="Zhong W.Y."/>
            <person name="Ma X.K."/>
            <person name="Ma L."/>
            <person name="Huang J."/>
            <person name="Chen G.Z."/>
            <person name="Huang M.Z."/>
            <person name="Huang L."/>
            <person name="Peng D.H."/>
            <person name="Luo Y.B."/>
            <person name="Zou S.Q."/>
            <person name="Chen S.P."/>
            <person name="Lan S."/>
            <person name="Tsai W.C."/>
            <person name="Van de Peer Y."/>
            <person name="Liu Z.J."/>
        </authorList>
    </citation>
    <scope>NUCLEOTIDE SEQUENCE [LARGE SCALE GENOMIC DNA]</scope>
    <source>
        <tissue evidence="5">Leaf</tissue>
    </source>
</reference>
<dbReference type="InterPro" id="IPR001179">
    <property type="entry name" value="PPIase_FKBP_dom"/>
</dbReference>
<comment type="catalytic activity">
    <reaction evidence="3">
        <text>[protein]-peptidylproline (omega=180) = [protein]-peptidylproline (omega=0)</text>
        <dbReference type="Rhea" id="RHEA:16237"/>
        <dbReference type="Rhea" id="RHEA-COMP:10747"/>
        <dbReference type="Rhea" id="RHEA-COMP:10748"/>
        <dbReference type="ChEBI" id="CHEBI:83833"/>
        <dbReference type="ChEBI" id="CHEBI:83834"/>
        <dbReference type="EC" id="5.2.1.8"/>
    </reaction>
</comment>
<name>A0AAP0G0S2_9ASPA</name>
<evidence type="ECO:0000256" key="3">
    <source>
        <dbReference type="PROSITE-ProRule" id="PRU00277"/>
    </source>
</evidence>
<evidence type="ECO:0000259" key="4">
    <source>
        <dbReference type="PROSITE" id="PS50059"/>
    </source>
</evidence>
<evidence type="ECO:0000256" key="2">
    <source>
        <dbReference type="ARBA" id="ARBA00022803"/>
    </source>
</evidence>
<organism evidence="5 6">
    <name type="scientific">Platanthera zijinensis</name>
    <dbReference type="NCBI Taxonomy" id="2320716"/>
    <lineage>
        <taxon>Eukaryota</taxon>
        <taxon>Viridiplantae</taxon>
        <taxon>Streptophyta</taxon>
        <taxon>Embryophyta</taxon>
        <taxon>Tracheophyta</taxon>
        <taxon>Spermatophyta</taxon>
        <taxon>Magnoliopsida</taxon>
        <taxon>Liliopsida</taxon>
        <taxon>Asparagales</taxon>
        <taxon>Orchidaceae</taxon>
        <taxon>Orchidoideae</taxon>
        <taxon>Orchideae</taxon>
        <taxon>Orchidinae</taxon>
        <taxon>Platanthera</taxon>
    </lineage>
</organism>
<evidence type="ECO:0000313" key="6">
    <source>
        <dbReference type="Proteomes" id="UP001418222"/>
    </source>
</evidence>
<dbReference type="PANTHER" id="PTHR46512:SF11">
    <property type="entry name" value="PEPTIDYLPROLYL ISOMERASE"/>
    <property type="match status" value="1"/>
</dbReference>
<dbReference type="Gene3D" id="3.10.50.40">
    <property type="match status" value="2"/>
</dbReference>
<dbReference type="PROSITE" id="PS50059">
    <property type="entry name" value="FKBP_PPIASE"/>
    <property type="match status" value="1"/>
</dbReference>
<dbReference type="GO" id="GO:0003755">
    <property type="term" value="F:peptidyl-prolyl cis-trans isomerase activity"/>
    <property type="evidence" value="ECO:0007669"/>
    <property type="project" value="UniProtKB-KW"/>
</dbReference>
<keyword evidence="6" id="KW-1185">Reference proteome</keyword>
<protein>
    <recommendedName>
        <fullName evidence="3">peptidylprolyl isomerase</fullName>
        <ecNumber evidence="3">5.2.1.8</ecNumber>
    </recommendedName>
</protein>
<dbReference type="Proteomes" id="UP001418222">
    <property type="component" value="Unassembled WGS sequence"/>
</dbReference>
<dbReference type="EMBL" id="JBBWWQ010000014">
    <property type="protein sequence ID" value="KAK8931177.1"/>
    <property type="molecule type" value="Genomic_DNA"/>
</dbReference>
<dbReference type="EC" id="5.2.1.8" evidence="3"/>
<accession>A0AAP0G0S2</accession>
<keyword evidence="3 5" id="KW-0413">Isomerase</keyword>
<keyword evidence="1" id="KW-0677">Repeat</keyword>
<dbReference type="AlphaFoldDB" id="A0AAP0G0S2"/>
<dbReference type="SUPFAM" id="SSF54534">
    <property type="entry name" value="FKBP-like"/>
    <property type="match status" value="1"/>
</dbReference>